<keyword evidence="3" id="KW-1185">Reference proteome</keyword>
<evidence type="ECO:0000313" key="3">
    <source>
        <dbReference type="Proteomes" id="UP000887013"/>
    </source>
</evidence>
<reference evidence="2" key="1">
    <citation type="submission" date="2020-08" db="EMBL/GenBank/DDBJ databases">
        <title>Multicomponent nature underlies the extraordinary mechanical properties of spider dragline silk.</title>
        <authorList>
            <person name="Kono N."/>
            <person name="Nakamura H."/>
            <person name="Mori M."/>
            <person name="Yoshida Y."/>
            <person name="Ohtoshi R."/>
            <person name="Malay A.D."/>
            <person name="Moran D.A.P."/>
            <person name="Tomita M."/>
            <person name="Numata K."/>
            <person name="Arakawa K."/>
        </authorList>
    </citation>
    <scope>NUCLEOTIDE SEQUENCE</scope>
</reference>
<dbReference type="AlphaFoldDB" id="A0A8X6QNM4"/>
<feature type="region of interest" description="Disordered" evidence="1">
    <location>
        <begin position="1"/>
        <end position="20"/>
    </location>
</feature>
<feature type="region of interest" description="Disordered" evidence="1">
    <location>
        <begin position="82"/>
        <end position="107"/>
    </location>
</feature>
<sequence length="107" mass="11745">MASFSEFEELDLPAPLSPLPPTLVFSPRPILASAETVTESPRPMFPSAESVASPEPCSTELMVASPRPRPSIAKPMDAAVVQRNTDSRRQAIPFQRGEEAFQTETYR</sequence>
<gene>
    <name evidence="2" type="ORF">NPIL_610601</name>
</gene>
<protein>
    <submittedName>
        <fullName evidence="2">Uncharacterized protein</fullName>
    </submittedName>
</protein>
<organism evidence="2 3">
    <name type="scientific">Nephila pilipes</name>
    <name type="common">Giant wood spider</name>
    <name type="synonym">Nephila maculata</name>
    <dbReference type="NCBI Taxonomy" id="299642"/>
    <lineage>
        <taxon>Eukaryota</taxon>
        <taxon>Metazoa</taxon>
        <taxon>Ecdysozoa</taxon>
        <taxon>Arthropoda</taxon>
        <taxon>Chelicerata</taxon>
        <taxon>Arachnida</taxon>
        <taxon>Araneae</taxon>
        <taxon>Araneomorphae</taxon>
        <taxon>Entelegynae</taxon>
        <taxon>Araneoidea</taxon>
        <taxon>Nephilidae</taxon>
        <taxon>Nephila</taxon>
    </lineage>
</organism>
<accession>A0A8X6QNM4</accession>
<name>A0A8X6QNM4_NEPPI</name>
<evidence type="ECO:0000256" key="1">
    <source>
        <dbReference type="SAM" id="MobiDB-lite"/>
    </source>
</evidence>
<dbReference type="EMBL" id="BMAW01083863">
    <property type="protein sequence ID" value="GFU35927.1"/>
    <property type="molecule type" value="Genomic_DNA"/>
</dbReference>
<dbReference type="Proteomes" id="UP000887013">
    <property type="component" value="Unassembled WGS sequence"/>
</dbReference>
<comment type="caution">
    <text evidence="2">The sequence shown here is derived from an EMBL/GenBank/DDBJ whole genome shotgun (WGS) entry which is preliminary data.</text>
</comment>
<feature type="region of interest" description="Disordered" evidence="1">
    <location>
        <begin position="35"/>
        <end position="60"/>
    </location>
</feature>
<proteinExistence type="predicted"/>
<evidence type="ECO:0000313" key="2">
    <source>
        <dbReference type="EMBL" id="GFU35927.1"/>
    </source>
</evidence>
<feature type="compositionally biased region" description="Acidic residues" evidence="1">
    <location>
        <begin position="1"/>
        <end position="11"/>
    </location>
</feature>